<keyword evidence="3" id="KW-0863">Zinc-finger</keyword>
<keyword evidence="5" id="KW-0175">Coiled coil</keyword>
<dbReference type="Gene3D" id="3.30.160.60">
    <property type="entry name" value="Classic Zinc Finger"/>
    <property type="match status" value="1"/>
</dbReference>
<evidence type="ECO:0000259" key="8">
    <source>
        <dbReference type="Pfam" id="PF12171"/>
    </source>
</evidence>
<keyword evidence="10" id="KW-1185">Reference proteome</keyword>
<comment type="subcellular location">
    <subcellularLocation>
        <location evidence="1">Nucleus</location>
    </subcellularLocation>
</comment>
<feature type="compositionally biased region" description="Acidic residues" evidence="7">
    <location>
        <begin position="112"/>
        <end position="129"/>
    </location>
</feature>
<feature type="region of interest" description="Disordered" evidence="7">
    <location>
        <begin position="269"/>
        <end position="327"/>
    </location>
</feature>
<accession>A0A9P8RPR4</accession>
<dbReference type="AlphaFoldDB" id="A0A9P8RPR4"/>
<organism evidence="9 10">
    <name type="scientific">Trichoglossum hirsutum</name>
    <dbReference type="NCBI Taxonomy" id="265104"/>
    <lineage>
        <taxon>Eukaryota</taxon>
        <taxon>Fungi</taxon>
        <taxon>Dikarya</taxon>
        <taxon>Ascomycota</taxon>
        <taxon>Pezizomycotina</taxon>
        <taxon>Geoglossomycetes</taxon>
        <taxon>Geoglossales</taxon>
        <taxon>Geoglossaceae</taxon>
        <taxon>Trichoglossum</taxon>
    </lineage>
</organism>
<evidence type="ECO:0000256" key="5">
    <source>
        <dbReference type="ARBA" id="ARBA00023054"/>
    </source>
</evidence>
<dbReference type="InterPro" id="IPR022755">
    <property type="entry name" value="Znf_C2H2_jaz"/>
</dbReference>
<evidence type="ECO:0000256" key="3">
    <source>
        <dbReference type="ARBA" id="ARBA00022771"/>
    </source>
</evidence>
<dbReference type="GO" id="GO:0044773">
    <property type="term" value="P:mitotic DNA damage checkpoint signaling"/>
    <property type="evidence" value="ECO:0007669"/>
    <property type="project" value="TreeGrafter"/>
</dbReference>
<proteinExistence type="predicted"/>
<comment type="caution">
    <text evidence="9">The sequence shown here is derived from an EMBL/GenBank/DDBJ whole genome shotgun (WGS) entry which is preliminary data.</text>
</comment>
<dbReference type="EMBL" id="JAGHQM010000693">
    <property type="protein sequence ID" value="KAH0558957.1"/>
    <property type="molecule type" value="Genomic_DNA"/>
</dbReference>
<dbReference type="Pfam" id="PF12171">
    <property type="entry name" value="zf-C2H2_jaz"/>
    <property type="match status" value="1"/>
</dbReference>
<dbReference type="PANTHER" id="PTHR13278">
    <property type="entry name" value="ZINC FINGER PROTEIN 830"/>
    <property type="match status" value="1"/>
</dbReference>
<sequence length="327" mass="36412">MADVRSLLRSERAARRITHPHSSYSATGTLICLVCNVQIKSESLWDTHLRSEQHAMRLRRGEAGSVPKLSTATASDKRKRKSDGEESDDSRKRMKNEKNRTKVTKGFLPEGFFDEPAEGDAEGDQEEDNHDQTQLDSIPVRTRDPALSTPLASAIPQDFFDTSTPGSKGDTRGVDEDEWAAFERDIAGIAPAPPPSALTAAATISAPALSASEIAARLVDEANIQLRESKEVEVEAEKEDAVRQLEEEFDEMENLEERVRRLREKRERLRQAREANSIPPAEVDMDPVEDTIRGAGVGTERDSDEDEDEVDDDGDDGDWDEWRLRGA</sequence>
<evidence type="ECO:0000256" key="7">
    <source>
        <dbReference type="SAM" id="MobiDB-lite"/>
    </source>
</evidence>
<feature type="compositionally biased region" description="Acidic residues" evidence="7">
    <location>
        <begin position="302"/>
        <end position="319"/>
    </location>
</feature>
<dbReference type="InterPro" id="IPR040050">
    <property type="entry name" value="ZNF830-like"/>
</dbReference>
<evidence type="ECO:0000256" key="1">
    <source>
        <dbReference type="ARBA" id="ARBA00004123"/>
    </source>
</evidence>
<gene>
    <name evidence="9" type="ORF">GP486_004419</name>
</gene>
<feature type="region of interest" description="Disordered" evidence="7">
    <location>
        <begin position="154"/>
        <end position="173"/>
    </location>
</feature>
<dbReference type="GO" id="GO:0033314">
    <property type="term" value="P:mitotic DNA replication checkpoint signaling"/>
    <property type="evidence" value="ECO:0007669"/>
    <property type="project" value="TreeGrafter"/>
</dbReference>
<keyword evidence="2" id="KW-0479">Metal-binding</keyword>
<dbReference type="SUPFAM" id="SSF57667">
    <property type="entry name" value="beta-beta-alpha zinc fingers"/>
    <property type="match status" value="1"/>
</dbReference>
<evidence type="ECO:0000256" key="6">
    <source>
        <dbReference type="ARBA" id="ARBA00023242"/>
    </source>
</evidence>
<keyword evidence="6" id="KW-0539">Nucleus</keyword>
<reference evidence="9" key="1">
    <citation type="submission" date="2021-03" db="EMBL/GenBank/DDBJ databases">
        <title>Comparative genomics and phylogenomic investigation of the class Geoglossomycetes provide insights into ecological specialization and systematics.</title>
        <authorList>
            <person name="Melie T."/>
            <person name="Pirro S."/>
            <person name="Miller A.N."/>
            <person name="Quandt A."/>
        </authorList>
    </citation>
    <scope>NUCLEOTIDE SEQUENCE</scope>
    <source>
        <strain evidence="9">CAQ_001_2017</strain>
    </source>
</reference>
<dbReference type="InterPro" id="IPR036236">
    <property type="entry name" value="Znf_C2H2_sf"/>
</dbReference>
<feature type="region of interest" description="Disordered" evidence="7">
    <location>
        <begin position="56"/>
        <end position="141"/>
    </location>
</feature>
<evidence type="ECO:0000256" key="2">
    <source>
        <dbReference type="ARBA" id="ARBA00022723"/>
    </source>
</evidence>
<keyword evidence="4" id="KW-0862">Zinc</keyword>
<evidence type="ECO:0000313" key="10">
    <source>
        <dbReference type="Proteomes" id="UP000750711"/>
    </source>
</evidence>
<dbReference type="GO" id="GO:0008270">
    <property type="term" value="F:zinc ion binding"/>
    <property type="evidence" value="ECO:0007669"/>
    <property type="project" value="UniProtKB-KW"/>
</dbReference>
<evidence type="ECO:0000313" key="9">
    <source>
        <dbReference type="EMBL" id="KAH0558957.1"/>
    </source>
</evidence>
<feature type="domain" description="Zinc finger double-stranded RNA binding" evidence="8">
    <location>
        <begin position="31"/>
        <end position="54"/>
    </location>
</feature>
<dbReference type="PANTHER" id="PTHR13278:SF0">
    <property type="entry name" value="ZINC FINGER PROTEIN 830"/>
    <property type="match status" value="1"/>
</dbReference>
<protein>
    <recommendedName>
        <fullName evidence="8">Zinc finger double-stranded RNA binding domain-containing protein</fullName>
    </recommendedName>
</protein>
<dbReference type="GO" id="GO:0005681">
    <property type="term" value="C:spliceosomal complex"/>
    <property type="evidence" value="ECO:0007669"/>
    <property type="project" value="InterPro"/>
</dbReference>
<dbReference type="Proteomes" id="UP000750711">
    <property type="component" value="Unassembled WGS sequence"/>
</dbReference>
<dbReference type="GO" id="GO:0003676">
    <property type="term" value="F:nucleic acid binding"/>
    <property type="evidence" value="ECO:0007669"/>
    <property type="project" value="InterPro"/>
</dbReference>
<evidence type="ECO:0000256" key="4">
    <source>
        <dbReference type="ARBA" id="ARBA00022833"/>
    </source>
</evidence>
<name>A0A9P8RPR4_9PEZI</name>
<dbReference type="GO" id="GO:0033260">
    <property type="term" value="P:nuclear DNA replication"/>
    <property type="evidence" value="ECO:0007669"/>
    <property type="project" value="TreeGrafter"/>
</dbReference>